<dbReference type="EMBL" id="BLXT01002742">
    <property type="protein sequence ID" value="GFN97216.1"/>
    <property type="molecule type" value="Genomic_DNA"/>
</dbReference>
<reference evidence="2 3" key="1">
    <citation type="journal article" date="2021" name="Elife">
        <title>Chloroplast acquisition without the gene transfer in kleptoplastic sea slugs, Plakobranchus ocellatus.</title>
        <authorList>
            <person name="Maeda T."/>
            <person name="Takahashi S."/>
            <person name="Yoshida T."/>
            <person name="Shimamura S."/>
            <person name="Takaki Y."/>
            <person name="Nagai Y."/>
            <person name="Toyoda A."/>
            <person name="Suzuki Y."/>
            <person name="Arimoto A."/>
            <person name="Ishii H."/>
            <person name="Satoh N."/>
            <person name="Nishiyama T."/>
            <person name="Hasebe M."/>
            <person name="Maruyama T."/>
            <person name="Minagawa J."/>
            <person name="Obokata J."/>
            <person name="Shigenobu S."/>
        </authorList>
    </citation>
    <scope>NUCLEOTIDE SEQUENCE [LARGE SCALE GENOMIC DNA]</scope>
</reference>
<feature type="compositionally biased region" description="Gly residues" evidence="1">
    <location>
        <begin position="101"/>
        <end position="113"/>
    </location>
</feature>
<name>A0AAV3ZPU6_9GAST</name>
<evidence type="ECO:0000313" key="2">
    <source>
        <dbReference type="EMBL" id="GFN97216.1"/>
    </source>
</evidence>
<feature type="compositionally biased region" description="Basic and acidic residues" evidence="1">
    <location>
        <begin position="150"/>
        <end position="163"/>
    </location>
</feature>
<gene>
    <name evidence="2" type="ORF">PoB_002372200</name>
</gene>
<keyword evidence="3" id="KW-1185">Reference proteome</keyword>
<proteinExistence type="predicted"/>
<evidence type="ECO:0000313" key="3">
    <source>
        <dbReference type="Proteomes" id="UP000735302"/>
    </source>
</evidence>
<sequence>MLEKPGYQRVISPDAESNKRHYIKLFPFSPERYLVIVSQAMRQTFQLLPGWEALAVTLVLKSMIAMISDKLQADRRRGGKASRQRDRKVGRRRGREAKRSAGGGAERSAGGGAENSTGRQRGGEAERPAGGGAEGRRGGMTEMPASGGAERWKGRQAEERMGK</sequence>
<organism evidence="2 3">
    <name type="scientific">Plakobranchus ocellatus</name>
    <dbReference type="NCBI Taxonomy" id="259542"/>
    <lineage>
        <taxon>Eukaryota</taxon>
        <taxon>Metazoa</taxon>
        <taxon>Spiralia</taxon>
        <taxon>Lophotrochozoa</taxon>
        <taxon>Mollusca</taxon>
        <taxon>Gastropoda</taxon>
        <taxon>Heterobranchia</taxon>
        <taxon>Euthyneura</taxon>
        <taxon>Panpulmonata</taxon>
        <taxon>Sacoglossa</taxon>
        <taxon>Placobranchoidea</taxon>
        <taxon>Plakobranchidae</taxon>
        <taxon>Plakobranchus</taxon>
    </lineage>
</organism>
<protein>
    <submittedName>
        <fullName evidence="2">Tryptophan-rich antigen</fullName>
    </submittedName>
</protein>
<feature type="region of interest" description="Disordered" evidence="1">
    <location>
        <begin position="70"/>
        <end position="163"/>
    </location>
</feature>
<dbReference type="AlphaFoldDB" id="A0AAV3ZPU6"/>
<evidence type="ECO:0000256" key="1">
    <source>
        <dbReference type="SAM" id="MobiDB-lite"/>
    </source>
</evidence>
<accession>A0AAV3ZPU6</accession>
<dbReference type="Proteomes" id="UP000735302">
    <property type="component" value="Unassembled WGS sequence"/>
</dbReference>
<feature type="compositionally biased region" description="Basic residues" evidence="1">
    <location>
        <begin position="77"/>
        <end position="96"/>
    </location>
</feature>
<comment type="caution">
    <text evidence="2">The sequence shown here is derived from an EMBL/GenBank/DDBJ whole genome shotgun (WGS) entry which is preliminary data.</text>
</comment>